<dbReference type="InterPro" id="IPR057553">
    <property type="entry name" value="SAC9_GBDL_2nd"/>
</dbReference>
<dbReference type="InterPro" id="IPR036020">
    <property type="entry name" value="WW_dom_sf"/>
</dbReference>
<sequence>MVALTARRSRLHPGTRYLARGLNACFSAGNEVECEQLVWISDGTGKNIPFSSYIWRRGTVPIWWGAEIKLTAAEAEIYVSSQDPYRGSVKYYERLSKRYDKQNSDLATFKGKKETLVPIVCVNLLRNEEGKSETRLVEHFSESLNYIKSSGKLSDTQLHLINFDWHASVRLKGEQQTIETFWKYLKSPTIGCKGAVMHVSDVEGGFCLRTLQNGVIRFNCADSLDRTNAASYFGCLQVFAEQCKRLRISLDEDVMSDFLTNRHKESGSYARYTGSLPPGWEERSDAVTGKPFYIDHNTRTTTWEHPCPDKPWKRFDMTFDQFKNSTKLYPITQLAELFLLAGDIHATLYTGSKATHNQILNIFNDDSGKFKQFAAAQHVRITLQRRYKNVVVDSSRQKQWEMFLGIRMFKHLPSVAVHPLQVSSTPADVLELFIYLEEPCHVSQILVTVSHGGDDCSFPGTMDVRTGCNLDTLKPVLEQLREFCASVYYLPFGFFLHVGAYLPRCSNGTNLLIPLAGPMTPEDLAVTGSCTRLGAQENSYHPLLYNFEEPEGDLNFLTRIVALTFYPAIIGRSPVTLGQIEILGVSLPWRGIFSEEDIRNFKCRSTFNESVLPVGQNIFTHGSYSLVGEFKSIHPTTQSNLTNIQYAISGDKDLTDLPGISASDESPKTADPANSQHENQMPKHGSGTQHYLDCFPRHSDKKGDFGIYLQPLFLLHFHELDLKIGKDSSGRSLDFVEAMKLDIERLKANLSAAERDRALVAVGIIPATVDPNRLLDDSYLFRLSKLADSLAFLGHSAFEDTVIGSIGLDTIETCIDFWNLHMFEDTCVGAGCEVCYETEQNAGLPSSVSSCQSKPSLFVCTLCGKKACKVCCAGKGAALLSGFNSKETKNLPGPSSQSPLSHGRGEVSLCFSSRSDGFICRLCCKEEVSQALYVDYVRVLTSLRRQNRADFAAFEALNQLVGSETDKFSHQSERANNWLRNMLNGEESLAEFPNASLLHSIITAAGSEPPLSLLCPVVFGEWHSYWRAIPGCKSVEFRIVLGMSLVNAIIHVKIWAGNKIKTEERSCMGEWDVQSLIAMSDIYGPETSGTDRDSPRHIKFHFQNPVRCRIIWIELTLPSSGPGSANLERECNLLSLDGSLSQPHQVTSLSDPCIHAKRLIVFGSRVLKESLIDPPSENMNTNARIERSPKMWRFRVPIEAERLTGNDLVLEQYLPIGSPPLAGFRLDAFNIIKPRITHSPVYKDMGIWNSSLTCLEDRYIHPAVLHMQVSVVQDSRNWVIVKEYRLPEVRPGTAMYFDFPGVIQAQAVAFKLLGDVAAFSDDPTEEESSLRSLAAGLSLSNRIKPYYYADPSEVGRLASFSAV</sequence>
<evidence type="ECO:0000259" key="2">
    <source>
        <dbReference type="PROSITE" id="PS50020"/>
    </source>
</evidence>
<dbReference type="PROSITE" id="PS50275">
    <property type="entry name" value="SAC"/>
    <property type="match status" value="1"/>
</dbReference>
<name>A0A7I8J5S9_SPIIN</name>
<gene>
    <name evidence="4" type="ORF">SI7747_09011142</name>
</gene>
<evidence type="ECO:0000313" key="5">
    <source>
        <dbReference type="Proteomes" id="UP001189122"/>
    </source>
</evidence>
<dbReference type="PANTHER" id="PTHR46817:SF1">
    <property type="entry name" value="SAC DOMAIN-CONTAINING PROTEIN"/>
    <property type="match status" value="1"/>
</dbReference>
<reference evidence="4 5" key="1">
    <citation type="submission" date="2019-12" db="EMBL/GenBank/DDBJ databases">
        <authorList>
            <person name="Scholz U."/>
            <person name="Mascher M."/>
            <person name="Fiebig A."/>
        </authorList>
    </citation>
    <scope>NUCLEOTIDE SEQUENCE</scope>
</reference>
<dbReference type="SUPFAM" id="SSF51045">
    <property type="entry name" value="WW domain"/>
    <property type="match status" value="1"/>
</dbReference>
<dbReference type="InterPro" id="IPR057554">
    <property type="entry name" value="SAC9_C"/>
</dbReference>
<dbReference type="Pfam" id="PF02383">
    <property type="entry name" value="Syja_N"/>
    <property type="match status" value="1"/>
</dbReference>
<dbReference type="Pfam" id="PF00397">
    <property type="entry name" value="WW"/>
    <property type="match status" value="1"/>
</dbReference>
<dbReference type="InterPro" id="IPR057557">
    <property type="entry name" value="SAC9_C8D"/>
</dbReference>
<dbReference type="EMBL" id="LR743596">
    <property type="protein sequence ID" value="CAA2625373.1"/>
    <property type="molecule type" value="Genomic_DNA"/>
</dbReference>
<accession>A0A7I8J5S9</accession>
<dbReference type="InterPro" id="IPR002013">
    <property type="entry name" value="SAC_dom"/>
</dbReference>
<protein>
    <submittedName>
        <fullName evidence="4">Uncharacterized protein</fullName>
    </submittedName>
</protein>
<dbReference type="Proteomes" id="UP001189122">
    <property type="component" value="Unassembled WGS sequence"/>
</dbReference>
<evidence type="ECO:0000259" key="3">
    <source>
        <dbReference type="PROSITE" id="PS50275"/>
    </source>
</evidence>
<dbReference type="InterPro" id="IPR057555">
    <property type="entry name" value="SAC9_GBDL_1st"/>
</dbReference>
<dbReference type="Pfam" id="PF24765">
    <property type="entry name" value="SAC9_C"/>
    <property type="match status" value="1"/>
</dbReference>
<dbReference type="Pfam" id="PF24791">
    <property type="entry name" value="SAC9_C8D"/>
    <property type="match status" value="1"/>
</dbReference>
<feature type="domain" description="SAC" evidence="3">
    <location>
        <begin position="1"/>
        <end position="288"/>
    </location>
</feature>
<dbReference type="GO" id="GO:0016791">
    <property type="term" value="F:phosphatase activity"/>
    <property type="evidence" value="ECO:0007669"/>
    <property type="project" value="InterPro"/>
</dbReference>
<dbReference type="CDD" id="cd00201">
    <property type="entry name" value="WW"/>
    <property type="match status" value="1"/>
</dbReference>
<dbReference type="PROSITE" id="PS50020">
    <property type="entry name" value="WW_DOMAIN_2"/>
    <property type="match status" value="1"/>
</dbReference>
<dbReference type="EMBL" id="CACRZD030000009">
    <property type="protein sequence ID" value="CAA6664753.1"/>
    <property type="molecule type" value="Genomic_DNA"/>
</dbReference>
<dbReference type="PANTHER" id="PTHR46817">
    <property type="entry name" value="PHOSPHOINOSITIDE PHOSPHATASE SAC9-RELATED"/>
    <property type="match status" value="1"/>
</dbReference>
<dbReference type="SMART" id="SM00456">
    <property type="entry name" value="WW"/>
    <property type="match status" value="1"/>
</dbReference>
<dbReference type="Gene3D" id="2.20.70.10">
    <property type="match status" value="1"/>
</dbReference>
<dbReference type="Pfam" id="PF24790">
    <property type="entry name" value="SAC9_GBDL_1st"/>
    <property type="match status" value="2"/>
</dbReference>
<dbReference type="Pfam" id="PF24789">
    <property type="entry name" value="SAC9_GBDL_2nd"/>
    <property type="match status" value="1"/>
</dbReference>
<feature type="domain" description="WW" evidence="2">
    <location>
        <begin position="274"/>
        <end position="308"/>
    </location>
</feature>
<dbReference type="InterPro" id="IPR001202">
    <property type="entry name" value="WW_dom"/>
</dbReference>
<evidence type="ECO:0000256" key="1">
    <source>
        <dbReference type="SAM" id="MobiDB-lite"/>
    </source>
</evidence>
<proteinExistence type="predicted"/>
<keyword evidence="5" id="KW-1185">Reference proteome</keyword>
<evidence type="ECO:0000313" key="4">
    <source>
        <dbReference type="EMBL" id="CAA2625373.1"/>
    </source>
</evidence>
<feature type="region of interest" description="Disordered" evidence="1">
    <location>
        <begin position="657"/>
        <end position="688"/>
    </location>
</feature>
<dbReference type="PROSITE" id="PS01159">
    <property type="entry name" value="WW_DOMAIN_1"/>
    <property type="match status" value="1"/>
</dbReference>
<organism evidence="4">
    <name type="scientific">Spirodela intermedia</name>
    <name type="common">Intermediate duckweed</name>
    <dbReference type="NCBI Taxonomy" id="51605"/>
    <lineage>
        <taxon>Eukaryota</taxon>
        <taxon>Viridiplantae</taxon>
        <taxon>Streptophyta</taxon>
        <taxon>Embryophyta</taxon>
        <taxon>Tracheophyta</taxon>
        <taxon>Spermatophyta</taxon>
        <taxon>Magnoliopsida</taxon>
        <taxon>Liliopsida</taxon>
        <taxon>Araceae</taxon>
        <taxon>Lemnoideae</taxon>
        <taxon>Spirodela</taxon>
    </lineage>
</organism>